<evidence type="ECO:0000256" key="6">
    <source>
        <dbReference type="ARBA" id="ARBA00022825"/>
    </source>
</evidence>
<evidence type="ECO:0000256" key="4">
    <source>
        <dbReference type="ARBA" id="ARBA00022670"/>
    </source>
</evidence>
<dbReference type="EMBL" id="JRES01000115">
    <property type="protein sequence ID" value="KNC34036.1"/>
    <property type="molecule type" value="Genomic_DNA"/>
</dbReference>
<dbReference type="SMART" id="SM00020">
    <property type="entry name" value="Tryp_SPc"/>
    <property type="match status" value="1"/>
</dbReference>
<dbReference type="SUPFAM" id="SSF50494">
    <property type="entry name" value="Trypsin-like serine proteases"/>
    <property type="match status" value="1"/>
</dbReference>
<dbReference type="PROSITE" id="PS50240">
    <property type="entry name" value="TRYPSIN_DOM"/>
    <property type="match status" value="1"/>
</dbReference>
<feature type="chain" id="PRO_5005536813" description="Peptidase S1 domain-containing protein" evidence="10">
    <location>
        <begin position="20"/>
        <end position="267"/>
    </location>
</feature>
<organism evidence="12 13">
    <name type="scientific">Lucilia cuprina</name>
    <name type="common">Green bottle fly</name>
    <name type="synonym">Australian sheep blowfly</name>
    <dbReference type="NCBI Taxonomy" id="7375"/>
    <lineage>
        <taxon>Eukaryota</taxon>
        <taxon>Metazoa</taxon>
        <taxon>Ecdysozoa</taxon>
        <taxon>Arthropoda</taxon>
        <taxon>Hexapoda</taxon>
        <taxon>Insecta</taxon>
        <taxon>Pterygota</taxon>
        <taxon>Neoptera</taxon>
        <taxon>Endopterygota</taxon>
        <taxon>Diptera</taxon>
        <taxon>Brachycera</taxon>
        <taxon>Muscomorpha</taxon>
        <taxon>Oestroidea</taxon>
        <taxon>Calliphoridae</taxon>
        <taxon>Luciliinae</taxon>
        <taxon>Lucilia</taxon>
    </lineage>
</organism>
<dbReference type="Gene3D" id="2.40.10.10">
    <property type="entry name" value="Trypsin-like serine proteases"/>
    <property type="match status" value="2"/>
</dbReference>
<feature type="signal peptide" evidence="10">
    <location>
        <begin position="1"/>
        <end position="19"/>
    </location>
</feature>
<evidence type="ECO:0000256" key="9">
    <source>
        <dbReference type="RuleBase" id="RU363034"/>
    </source>
</evidence>
<dbReference type="PROSITE" id="PS51257">
    <property type="entry name" value="PROKAR_LIPOPROTEIN"/>
    <property type="match status" value="1"/>
</dbReference>
<dbReference type="PROSITE" id="PS00135">
    <property type="entry name" value="TRYPSIN_SER"/>
    <property type="match status" value="1"/>
</dbReference>
<keyword evidence="3" id="KW-0964">Secreted</keyword>
<dbReference type="InterPro" id="IPR033116">
    <property type="entry name" value="TRYPSIN_SER"/>
</dbReference>
<dbReference type="PANTHER" id="PTHR24276">
    <property type="entry name" value="POLYSERASE-RELATED"/>
    <property type="match status" value="1"/>
</dbReference>
<dbReference type="PROSITE" id="PS00134">
    <property type="entry name" value="TRYPSIN_HIS"/>
    <property type="match status" value="1"/>
</dbReference>
<evidence type="ECO:0000313" key="12">
    <source>
        <dbReference type="EMBL" id="KNC34036.1"/>
    </source>
</evidence>
<reference evidence="12 13" key="1">
    <citation type="journal article" date="2015" name="Nat. Commun.">
        <title>Lucilia cuprina genome unlocks parasitic fly biology to underpin future interventions.</title>
        <authorList>
            <person name="Anstead C.A."/>
            <person name="Korhonen P.K."/>
            <person name="Young N.D."/>
            <person name="Hall R.S."/>
            <person name="Jex A.R."/>
            <person name="Murali S.C."/>
            <person name="Hughes D.S."/>
            <person name="Lee S.F."/>
            <person name="Perry T."/>
            <person name="Stroehlein A.J."/>
            <person name="Ansell B.R."/>
            <person name="Breugelmans B."/>
            <person name="Hofmann A."/>
            <person name="Qu J."/>
            <person name="Dugan S."/>
            <person name="Lee S.L."/>
            <person name="Chao H."/>
            <person name="Dinh H."/>
            <person name="Han Y."/>
            <person name="Doddapaneni H.V."/>
            <person name="Worley K.C."/>
            <person name="Muzny D.M."/>
            <person name="Ioannidis P."/>
            <person name="Waterhouse R.M."/>
            <person name="Zdobnov E.M."/>
            <person name="James P.J."/>
            <person name="Bagnall N.H."/>
            <person name="Kotze A.C."/>
            <person name="Gibbs R.A."/>
            <person name="Richards S."/>
            <person name="Batterham P."/>
            <person name="Gasser R.B."/>
        </authorList>
    </citation>
    <scope>NUCLEOTIDE SEQUENCE [LARGE SCALE GENOMIC DNA]</scope>
    <source>
        <strain evidence="12 13">LS</strain>
        <tissue evidence="12">Full body</tissue>
    </source>
</reference>
<dbReference type="GO" id="GO:0005576">
    <property type="term" value="C:extracellular region"/>
    <property type="evidence" value="ECO:0007669"/>
    <property type="project" value="UniProtKB-SubCell"/>
</dbReference>
<comment type="caution">
    <text evidence="12">The sequence shown here is derived from an EMBL/GenBank/DDBJ whole genome shotgun (WGS) entry which is preliminary data.</text>
</comment>
<evidence type="ECO:0000256" key="10">
    <source>
        <dbReference type="SAM" id="SignalP"/>
    </source>
</evidence>
<dbReference type="InterPro" id="IPR050430">
    <property type="entry name" value="Peptidase_S1"/>
</dbReference>
<gene>
    <name evidence="12" type="ORF">FF38_04543</name>
</gene>
<proteinExistence type="inferred from homology"/>
<evidence type="ECO:0000256" key="1">
    <source>
        <dbReference type="ARBA" id="ARBA00004613"/>
    </source>
</evidence>
<sequence length="267" mass="29391">MKTFITILLSCAAILSCEGRGISEEQLQKLQRQLIETRVIGGSEATEGLLPYQVSIQNTFGEHVCGGAIIAPEWILTAAHCSEWPKQYLKVVTGTVNWTKGDAEYLVEDMKVHCLYNKPMYHNDIALVRLNKPIVYNKLTQPIKLATSNTLKEGDKLTLSGWGSIKVWGRTPDILHTVQLNYMEHDKCFKNVKKSDWLGEGHICTDTSSGKGSCHGDSGGPLVDENNVLVGVVNWGEPCAVGRPDVFASVAYYHDWIRGILAGGDAC</sequence>
<keyword evidence="8" id="KW-1015">Disulfide bond</keyword>
<evidence type="ECO:0000256" key="5">
    <source>
        <dbReference type="ARBA" id="ARBA00022801"/>
    </source>
</evidence>
<protein>
    <recommendedName>
        <fullName evidence="11">Peptidase S1 domain-containing protein</fullName>
    </recommendedName>
</protein>
<evidence type="ECO:0000259" key="11">
    <source>
        <dbReference type="PROSITE" id="PS50240"/>
    </source>
</evidence>
<evidence type="ECO:0000256" key="3">
    <source>
        <dbReference type="ARBA" id="ARBA00022525"/>
    </source>
</evidence>
<dbReference type="CDD" id="cd00190">
    <property type="entry name" value="Tryp_SPc"/>
    <property type="match status" value="1"/>
</dbReference>
<dbReference type="GO" id="GO:0016485">
    <property type="term" value="P:protein processing"/>
    <property type="evidence" value="ECO:0007669"/>
    <property type="project" value="UniProtKB-ARBA"/>
</dbReference>
<dbReference type="InterPro" id="IPR018114">
    <property type="entry name" value="TRYPSIN_HIS"/>
</dbReference>
<accession>A0A0L0CP38</accession>
<dbReference type="Proteomes" id="UP000037069">
    <property type="component" value="Unassembled WGS sequence"/>
</dbReference>
<dbReference type="STRING" id="7375.A0A0L0CP38"/>
<evidence type="ECO:0000256" key="7">
    <source>
        <dbReference type="ARBA" id="ARBA00023145"/>
    </source>
</evidence>
<keyword evidence="13" id="KW-1185">Reference proteome</keyword>
<dbReference type="OMA" id="HICSFTK"/>
<dbReference type="InterPro" id="IPR043504">
    <property type="entry name" value="Peptidase_S1_PA_chymotrypsin"/>
</dbReference>
<dbReference type="PRINTS" id="PR00722">
    <property type="entry name" value="CHYMOTRYPSIN"/>
</dbReference>
<feature type="domain" description="Peptidase S1" evidence="11">
    <location>
        <begin position="39"/>
        <end position="262"/>
    </location>
</feature>
<dbReference type="InterPro" id="IPR009003">
    <property type="entry name" value="Peptidase_S1_PA"/>
</dbReference>
<keyword evidence="5 9" id="KW-0378">Hydrolase</keyword>
<keyword evidence="6 9" id="KW-0720">Serine protease</keyword>
<dbReference type="PANTHER" id="PTHR24276:SF98">
    <property type="entry name" value="FI18310P1-RELATED"/>
    <property type="match status" value="1"/>
</dbReference>
<keyword evidence="4 9" id="KW-0645">Protease</keyword>
<dbReference type="AlphaFoldDB" id="A0A0L0CP38"/>
<comment type="similarity">
    <text evidence="2">Belongs to the peptidase S1 family.</text>
</comment>
<keyword evidence="7" id="KW-0865">Zymogen</keyword>
<dbReference type="InterPro" id="IPR001254">
    <property type="entry name" value="Trypsin_dom"/>
</dbReference>
<dbReference type="GO" id="GO:0004252">
    <property type="term" value="F:serine-type endopeptidase activity"/>
    <property type="evidence" value="ECO:0007669"/>
    <property type="project" value="InterPro"/>
</dbReference>
<evidence type="ECO:0000313" key="13">
    <source>
        <dbReference type="Proteomes" id="UP000037069"/>
    </source>
</evidence>
<keyword evidence="10" id="KW-0732">Signal</keyword>
<comment type="subcellular location">
    <subcellularLocation>
        <location evidence="1">Secreted</location>
    </subcellularLocation>
</comment>
<evidence type="ECO:0000256" key="8">
    <source>
        <dbReference type="ARBA" id="ARBA00023157"/>
    </source>
</evidence>
<name>A0A0L0CP38_LUCCU</name>
<dbReference type="OrthoDB" id="8440449at2759"/>
<evidence type="ECO:0000256" key="2">
    <source>
        <dbReference type="ARBA" id="ARBA00007664"/>
    </source>
</evidence>
<dbReference type="FunFam" id="2.40.10.10:FF:000047">
    <property type="entry name" value="Trypsin eta"/>
    <property type="match status" value="1"/>
</dbReference>
<dbReference type="InterPro" id="IPR001314">
    <property type="entry name" value="Peptidase_S1A"/>
</dbReference>
<dbReference type="Pfam" id="PF00089">
    <property type="entry name" value="Trypsin"/>
    <property type="match status" value="1"/>
</dbReference>